<gene>
    <name evidence="2" type="ORF">CkaCkLH20_12752</name>
</gene>
<protein>
    <submittedName>
        <fullName evidence="2">Uncharacterized protein</fullName>
    </submittedName>
</protein>
<evidence type="ECO:0000256" key="1">
    <source>
        <dbReference type="SAM" id="MobiDB-lite"/>
    </source>
</evidence>
<feature type="compositionally biased region" description="Basic and acidic residues" evidence="1">
    <location>
        <begin position="20"/>
        <end position="38"/>
    </location>
</feature>
<evidence type="ECO:0000313" key="2">
    <source>
        <dbReference type="EMBL" id="KAF9869709.1"/>
    </source>
</evidence>
<feature type="region of interest" description="Disordered" evidence="1">
    <location>
        <begin position="17"/>
        <end position="57"/>
    </location>
</feature>
<evidence type="ECO:0000313" key="3">
    <source>
        <dbReference type="Proteomes" id="UP000781932"/>
    </source>
</evidence>
<reference evidence="2" key="1">
    <citation type="submission" date="2020-03" db="EMBL/GenBank/DDBJ databases">
        <authorList>
            <person name="He L."/>
        </authorList>
    </citation>
    <scope>NUCLEOTIDE SEQUENCE</scope>
    <source>
        <strain evidence="2">CkLH20</strain>
    </source>
</reference>
<proteinExistence type="predicted"/>
<sequence>MKKELDETREMLVKFFESLSTRDRKENNDKPAADDHSEVGSQKKAAPSRLKCIPHNPKTQPVSADVLKFPMDPSPPHVPFTSKMIMRHDRSTPTKGTVTQQLRDDSRKHRGVSFAVSYSPSGSDKTADGDACIVLHNGTRPTDPALAMVPAETYLWKGCTEIASNLYIPNRPTDADPEGVARQDEFWHRPPKLFMDSSKKERWGHWFADCPGHQRRQWFTWLGTKVDGSGDLYGDDFTYQLALIRGEECYPRDPKVLDGAVAYARFNGMLARTRRFQIEFLDDSQVELGHQWAATAIITALRLWSLVTTPGGRLMRNRDSDF</sequence>
<keyword evidence="3" id="KW-1185">Reference proteome</keyword>
<name>A0A9P6HT78_9PEZI</name>
<organism evidence="2 3">
    <name type="scientific">Colletotrichum karsti</name>
    <dbReference type="NCBI Taxonomy" id="1095194"/>
    <lineage>
        <taxon>Eukaryota</taxon>
        <taxon>Fungi</taxon>
        <taxon>Dikarya</taxon>
        <taxon>Ascomycota</taxon>
        <taxon>Pezizomycotina</taxon>
        <taxon>Sordariomycetes</taxon>
        <taxon>Hypocreomycetidae</taxon>
        <taxon>Glomerellales</taxon>
        <taxon>Glomerellaceae</taxon>
        <taxon>Colletotrichum</taxon>
        <taxon>Colletotrichum boninense species complex</taxon>
    </lineage>
</organism>
<dbReference type="AlphaFoldDB" id="A0A9P6HT78"/>
<dbReference type="Proteomes" id="UP000781932">
    <property type="component" value="Unassembled WGS sequence"/>
</dbReference>
<accession>A0A9P6HT78</accession>
<dbReference type="GeneID" id="62168538"/>
<dbReference type="RefSeq" id="XP_038739170.1">
    <property type="nucleotide sequence ID" value="XM_038895464.1"/>
</dbReference>
<reference evidence="2" key="2">
    <citation type="submission" date="2020-11" db="EMBL/GenBank/DDBJ databases">
        <title>Whole genome sequencing of Colletotrichum sp.</title>
        <authorList>
            <person name="Li H."/>
        </authorList>
    </citation>
    <scope>NUCLEOTIDE SEQUENCE</scope>
    <source>
        <strain evidence="2">CkLH20</strain>
    </source>
</reference>
<comment type="caution">
    <text evidence="2">The sequence shown here is derived from an EMBL/GenBank/DDBJ whole genome shotgun (WGS) entry which is preliminary data.</text>
</comment>
<dbReference type="EMBL" id="JAATWM020000065">
    <property type="protein sequence ID" value="KAF9869709.1"/>
    <property type="molecule type" value="Genomic_DNA"/>
</dbReference>